<evidence type="ECO:0000313" key="1">
    <source>
        <dbReference type="EMBL" id="MFA9480011.1"/>
    </source>
</evidence>
<gene>
    <name evidence="1" type="ORF">ACERK3_17160</name>
</gene>
<reference evidence="1 2" key="1">
    <citation type="submission" date="2024-08" db="EMBL/GenBank/DDBJ databases">
        <title>Whole-genome sequencing of halo(alkali)philic microorganisms from hypersaline lakes.</title>
        <authorList>
            <person name="Sorokin D.Y."/>
            <person name="Merkel A.Y."/>
            <person name="Messina E."/>
            <person name="Yakimov M."/>
        </authorList>
    </citation>
    <scope>NUCLEOTIDE SEQUENCE [LARGE SCALE GENOMIC DNA]</scope>
    <source>
        <strain evidence="1 2">AB-hyl4</strain>
    </source>
</reference>
<evidence type="ECO:0000313" key="2">
    <source>
        <dbReference type="Proteomes" id="UP001575105"/>
    </source>
</evidence>
<protein>
    <submittedName>
        <fullName evidence="1">Uncharacterized protein</fullName>
    </submittedName>
</protein>
<dbReference type="EMBL" id="JBGUBD010000014">
    <property type="protein sequence ID" value="MFA9480011.1"/>
    <property type="molecule type" value="Genomic_DNA"/>
</dbReference>
<comment type="caution">
    <text evidence="1">The sequence shown here is derived from an EMBL/GenBank/DDBJ whole genome shotgun (WGS) entry which is preliminary data.</text>
</comment>
<keyword evidence="2" id="KW-1185">Reference proteome</keyword>
<sequence>MHEQSLMINRRGWAVIMAVMFSILLLTSAEAEETPEWLELTVTPAAEPRPALQYRFVHRRNERRHGNAVPMYARAMIHLGSTVDWEETGPRVRDWQNLPLEELPVDEVRKVLGHHQVFLDEASLYDHAEWETAAQEHGISALLPELGQMRNLARLVSLRTRIHILEGDYESAIRSLRTGFTMATHVAEEPIVINHLVGISITAMLTETAYELIASPNSPNLYWALAQVKAEHIDTRPAIEFESYLMYWSFPALRDLSTVPMSLEQADRLWEEIFTSPMAADFGGVMWEHPLPAMGIGITVYAEAKARLIELGHDVKAVETMSVKQTLLLHWLIEFEHWVDEMIKWHSLPYADAWEGQQRSQQAFERHQARMSAATNPFLMSLPHFDAARATEERSRRRLALLRCVEAIRMHAAANNGQLPESLDDITIVPAPADPSNNMPFRYELQPDGRTFTLQPAETDNRRMAVRFKEDRLRVTVEPQDQ</sequence>
<organism evidence="1 2">
    <name type="scientific">Natronomicrosphaera hydrolytica</name>
    <dbReference type="NCBI Taxonomy" id="3242702"/>
    <lineage>
        <taxon>Bacteria</taxon>
        <taxon>Pseudomonadati</taxon>
        <taxon>Planctomycetota</taxon>
        <taxon>Phycisphaerae</taxon>
        <taxon>Phycisphaerales</taxon>
        <taxon>Phycisphaeraceae</taxon>
        <taxon>Natronomicrosphaera</taxon>
    </lineage>
</organism>
<accession>A0ABV4UB21</accession>
<dbReference type="Proteomes" id="UP001575105">
    <property type="component" value="Unassembled WGS sequence"/>
</dbReference>
<dbReference type="RefSeq" id="WP_425346937.1">
    <property type="nucleotide sequence ID" value="NZ_JBGUBD010000014.1"/>
</dbReference>
<proteinExistence type="predicted"/>
<name>A0ABV4UB21_9BACT</name>